<organism evidence="1 2">
    <name type="scientific">Tremella mesenterica</name>
    <name type="common">Jelly fungus</name>
    <dbReference type="NCBI Taxonomy" id="5217"/>
    <lineage>
        <taxon>Eukaryota</taxon>
        <taxon>Fungi</taxon>
        <taxon>Dikarya</taxon>
        <taxon>Basidiomycota</taxon>
        <taxon>Agaricomycotina</taxon>
        <taxon>Tremellomycetes</taxon>
        <taxon>Tremellales</taxon>
        <taxon>Tremellaceae</taxon>
        <taxon>Tremella</taxon>
    </lineage>
</organism>
<comment type="caution">
    <text evidence="1">The sequence shown here is derived from an EMBL/GenBank/DDBJ whole genome shotgun (WGS) entry which is preliminary data.</text>
</comment>
<dbReference type="Proteomes" id="UP000289152">
    <property type="component" value="Unassembled WGS sequence"/>
</dbReference>
<dbReference type="VEuPathDB" id="FungiDB:TREMEDRAFT_60117"/>
<dbReference type="AlphaFoldDB" id="A0A4Q1BSH2"/>
<dbReference type="EMBL" id="SDIL01000013">
    <property type="protein sequence ID" value="RXK40975.1"/>
    <property type="molecule type" value="Genomic_DNA"/>
</dbReference>
<accession>A0A4Q1BSH2</accession>
<evidence type="ECO:0000313" key="2">
    <source>
        <dbReference type="Proteomes" id="UP000289152"/>
    </source>
</evidence>
<evidence type="ECO:0000313" key="1">
    <source>
        <dbReference type="EMBL" id="RXK40975.1"/>
    </source>
</evidence>
<sequence length="63" mass="6910">MVAYDKEPSFRLLAPSQPSFANAIAHVVRELPHAVESQGETRVLEWGRVGQAPMRSGETYAVA</sequence>
<protein>
    <submittedName>
        <fullName evidence="1">Uncharacterized protein</fullName>
    </submittedName>
</protein>
<keyword evidence="2" id="KW-1185">Reference proteome</keyword>
<dbReference type="InParanoid" id="A0A4Q1BSH2"/>
<name>A0A4Q1BSH2_TREME</name>
<gene>
    <name evidence="1" type="ORF">M231_01823</name>
</gene>
<proteinExistence type="predicted"/>
<reference evidence="1 2" key="1">
    <citation type="submission" date="2016-06" db="EMBL/GenBank/DDBJ databases">
        <title>Evolution of pathogenesis and genome organization in the Tremellales.</title>
        <authorList>
            <person name="Cuomo C."/>
            <person name="Litvintseva A."/>
            <person name="Heitman J."/>
            <person name="Chen Y."/>
            <person name="Sun S."/>
            <person name="Springer D."/>
            <person name="Dromer F."/>
            <person name="Young S."/>
            <person name="Zeng Q."/>
            <person name="Chapman S."/>
            <person name="Gujja S."/>
            <person name="Saif S."/>
            <person name="Birren B."/>
        </authorList>
    </citation>
    <scope>NUCLEOTIDE SEQUENCE [LARGE SCALE GENOMIC DNA]</scope>
    <source>
        <strain evidence="1 2">ATCC 28783</strain>
    </source>
</reference>